<accession>A0ABR1F2Z3</accession>
<evidence type="ECO:0000256" key="3">
    <source>
        <dbReference type="SAM" id="MobiDB-lite"/>
    </source>
</evidence>
<dbReference type="Gene3D" id="1.10.1170.10">
    <property type="entry name" value="Inhibitor Of Apoptosis Protein (2mihbC-IAP-1), Chain A"/>
    <property type="match status" value="2"/>
</dbReference>
<dbReference type="InterPro" id="IPR001370">
    <property type="entry name" value="BIR_rpt"/>
</dbReference>
<feature type="compositionally biased region" description="Basic residues" evidence="3">
    <location>
        <begin position="236"/>
        <end position="245"/>
    </location>
</feature>
<dbReference type="GeneID" id="90035678"/>
<feature type="compositionally biased region" description="Basic and acidic residues" evidence="3">
    <location>
        <begin position="496"/>
        <end position="508"/>
    </location>
</feature>
<dbReference type="PANTHER" id="PTHR46771">
    <property type="entry name" value="DETERIN"/>
    <property type="match status" value="1"/>
</dbReference>
<evidence type="ECO:0000313" key="5">
    <source>
        <dbReference type="Proteomes" id="UP001498771"/>
    </source>
</evidence>
<proteinExistence type="predicted"/>
<evidence type="ECO:0000256" key="2">
    <source>
        <dbReference type="ARBA" id="ARBA00022833"/>
    </source>
</evidence>
<evidence type="ECO:0000256" key="1">
    <source>
        <dbReference type="ARBA" id="ARBA00022723"/>
    </source>
</evidence>
<keyword evidence="5" id="KW-1185">Reference proteome</keyword>
<gene>
    <name evidence="4" type="ORF">BZA70DRAFT_206196</name>
</gene>
<name>A0ABR1F2Z3_9ASCO</name>
<organism evidence="4 5">
    <name type="scientific">Myxozyma melibiosi</name>
    <dbReference type="NCBI Taxonomy" id="54550"/>
    <lineage>
        <taxon>Eukaryota</taxon>
        <taxon>Fungi</taxon>
        <taxon>Dikarya</taxon>
        <taxon>Ascomycota</taxon>
        <taxon>Saccharomycotina</taxon>
        <taxon>Lipomycetes</taxon>
        <taxon>Lipomycetales</taxon>
        <taxon>Lipomycetaceae</taxon>
        <taxon>Myxozyma</taxon>
    </lineage>
</organism>
<comment type="caution">
    <text evidence="4">The sequence shown here is derived from an EMBL/GenBank/DDBJ whole genome shotgun (WGS) entry which is preliminary data.</text>
</comment>
<dbReference type="PROSITE" id="PS50143">
    <property type="entry name" value="BIR_REPEAT_2"/>
    <property type="match status" value="2"/>
</dbReference>
<feature type="region of interest" description="Disordered" evidence="3">
    <location>
        <begin position="474"/>
        <end position="574"/>
    </location>
</feature>
<keyword evidence="2" id="KW-0862">Zinc</keyword>
<dbReference type="RefSeq" id="XP_064767249.1">
    <property type="nucleotide sequence ID" value="XM_064910166.1"/>
</dbReference>
<feature type="region of interest" description="Disordered" evidence="3">
    <location>
        <begin position="190"/>
        <end position="409"/>
    </location>
</feature>
<keyword evidence="1" id="KW-0479">Metal-binding</keyword>
<feature type="compositionally biased region" description="Basic and acidic residues" evidence="3">
    <location>
        <begin position="548"/>
        <end position="561"/>
    </location>
</feature>
<dbReference type="Proteomes" id="UP001498771">
    <property type="component" value="Unassembled WGS sequence"/>
</dbReference>
<feature type="compositionally biased region" description="Basic residues" evidence="3">
    <location>
        <begin position="264"/>
        <end position="273"/>
    </location>
</feature>
<feature type="compositionally biased region" description="Basic and acidic residues" evidence="3">
    <location>
        <begin position="396"/>
        <end position="409"/>
    </location>
</feature>
<sequence length="676" mass="77410">MANTHNLVALDDRIASFRAHRLPGASKRSAMKAWPHAKPSVADMAKAGFIYTPSTEAQDNATCFLCHKSLDMWSKNDDPRAEHISHSPDCAWAIVCSEQWIADEEHDPDSDEMLSTRLLTYGGPTNSWWPHDGKRGWIPTSEAMSRAGFYYSPSREGDDLASCMYCGIVLDGWEPKDSPVEEHRRRQPNCFFFDRSQKPQPAIPKQKSRTSRSSIASRKRSSSVSESDLEVENMMPRRKASRVSKRISSVSELDSADETSAPAPKKRGGRNTRKSSVAQPQIIIEPEPIAPEVIKEETAEPQTRATKTKAQAKAEKSTAAKRTRGPRPMAKTKAVKAQSPLRSPRSEMPPVPDVPTVFVETVDSEVEIKSPSVVSDQASMEDIIASYAEDDEREIEEQKQREEELEQQRLEQQRLEQERLEQQRLEQQREEKLEQERLEQQRLEQQRLEQQRLEQQRLEQQRLQQQRLEQQRLEQQQQEQRLEQQRLEQQQQELQQQRERQLEEERLIEQQQQQQQLDTPPPIPRMNSSRKVTPVKVREDEPDTCEEESAKKVRGPRELLKSRNNGNAQSSPQVLGRALSVRENESSPATRKAVSDWKSRGRLLEVDTQASDAELWAAIMPGDAAVPAAEHMDKTVEQWLMYLAETGEQVLMSKCEQLIAALEREGERALGRLREC</sequence>
<evidence type="ECO:0008006" key="6">
    <source>
        <dbReference type="Google" id="ProtNLM"/>
    </source>
</evidence>
<dbReference type="SMART" id="SM00238">
    <property type="entry name" value="BIR"/>
    <property type="match status" value="2"/>
</dbReference>
<protein>
    <recommendedName>
        <fullName evidence="6">Protein bir1</fullName>
    </recommendedName>
</protein>
<dbReference type="PANTHER" id="PTHR46771:SF5">
    <property type="entry name" value="DETERIN"/>
    <property type="match status" value="1"/>
</dbReference>
<evidence type="ECO:0000313" key="4">
    <source>
        <dbReference type="EMBL" id="KAK7204216.1"/>
    </source>
</evidence>
<dbReference type="InterPro" id="IPR051190">
    <property type="entry name" value="Baculoviral_IAP"/>
</dbReference>
<dbReference type="CDD" id="cd00022">
    <property type="entry name" value="BIR"/>
    <property type="match status" value="2"/>
</dbReference>
<dbReference type="Pfam" id="PF00653">
    <property type="entry name" value="BIR"/>
    <property type="match status" value="2"/>
</dbReference>
<feature type="compositionally biased region" description="Polar residues" evidence="3">
    <location>
        <begin position="562"/>
        <end position="573"/>
    </location>
</feature>
<feature type="compositionally biased region" description="Low complexity" evidence="3">
    <location>
        <begin position="211"/>
        <end position="226"/>
    </location>
</feature>
<dbReference type="EMBL" id="JBBJBU010000009">
    <property type="protein sequence ID" value="KAK7204216.1"/>
    <property type="molecule type" value="Genomic_DNA"/>
</dbReference>
<feature type="compositionally biased region" description="Low complexity" evidence="3">
    <location>
        <begin position="277"/>
        <end position="292"/>
    </location>
</feature>
<dbReference type="SUPFAM" id="SSF57924">
    <property type="entry name" value="Inhibitor of apoptosis (IAP) repeat"/>
    <property type="match status" value="2"/>
</dbReference>
<reference evidence="4 5" key="1">
    <citation type="submission" date="2024-03" db="EMBL/GenBank/DDBJ databases">
        <title>Genome-scale model development and genomic sequencing of the oleaginous clade Lipomyces.</title>
        <authorList>
            <consortium name="Lawrence Berkeley National Laboratory"/>
            <person name="Czajka J.J."/>
            <person name="Han Y."/>
            <person name="Kim J."/>
            <person name="Mondo S.J."/>
            <person name="Hofstad B.A."/>
            <person name="Robles A."/>
            <person name="Haridas S."/>
            <person name="Riley R."/>
            <person name="LaButti K."/>
            <person name="Pangilinan J."/>
            <person name="Andreopoulos W."/>
            <person name="Lipzen A."/>
            <person name="Yan J."/>
            <person name="Wang M."/>
            <person name="Ng V."/>
            <person name="Grigoriev I.V."/>
            <person name="Spatafora J.W."/>
            <person name="Magnuson J.K."/>
            <person name="Baker S.E."/>
            <person name="Pomraning K.R."/>
        </authorList>
    </citation>
    <scope>NUCLEOTIDE SEQUENCE [LARGE SCALE GENOMIC DNA]</scope>
    <source>
        <strain evidence="4 5">Phaff 52-87</strain>
    </source>
</reference>